<evidence type="ECO:0000313" key="6">
    <source>
        <dbReference type="EMBL" id="MCK6264411.1"/>
    </source>
</evidence>
<dbReference type="Pfam" id="PF01569">
    <property type="entry name" value="PAP2"/>
    <property type="match status" value="1"/>
</dbReference>
<feature type="transmembrane region" description="Helical" evidence="4">
    <location>
        <begin position="79"/>
        <end position="96"/>
    </location>
</feature>
<dbReference type="PANTHER" id="PTHR14969">
    <property type="entry name" value="SPHINGOSINE-1-PHOSPHATE PHOSPHOHYDROLASE"/>
    <property type="match status" value="1"/>
</dbReference>
<dbReference type="GO" id="GO:0050380">
    <property type="term" value="F:undecaprenyl-diphosphatase activity"/>
    <property type="evidence" value="ECO:0007669"/>
    <property type="project" value="UniProtKB-EC"/>
</dbReference>
<feature type="transmembrane region" description="Helical" evidence="4">
    <location>
        <begin position="159"/>
        <end position="181"/>
    </location>
</feature>
<protein>
    <recommendedName>
        <fullName evidence="1">undecaprenyl-diphosphate phosphatase</fullName>
        <ecNumber evidence="1">3.6.1.27</ecNumber>
    </recommendedName>
    <alternativeName>
        <fullName evidence="2">Undecaprenyl pyrophosphate phosphatase</fullName>
    </alternativeName>
</protein>
<sequence>MNRLFNNKFSGLLQLALMLLMIIPVTLLTMNMDYKSEVGTAFGGFIALVTDSAGSRGFLITLAILCVVTLFLKLPRKTLFAHMIVLAVLLVVGFISKTSLKVVTESPRPYTELLAKDLLIPEPEHFYNLDTDQQAQIIDTISSEVSQWRTRHWQGEKDYSFPSGHTIFAAICVAFFGGLFWQNKRYSWAVAILGWAAIVMYSRLWIGMHRPIDLVGSTLFIAAIYGIMPSFHGLAGKLYSKAPNCLRE</sequence>
<dbReference type="GO" id="GO:0005886">
    <property type="term" value="C:plasma membrane"/>
    <property type="evidence" value="ECO:0007669"/>
    <property type="project" value="TreeGrafter"/>
</dbReference>
<keyword evidence="7" id="KW-1185">Reference proteome</keyword>
<dbReference type="Proteomes" id="UP001139559">
    <property type="component" value="Unassembled WGS sequence"/>
</dbReference>
<feature type="transmembrane region" description="Helical" evidence="4">
    <location>
        <begin position="188"/>
        <end position="206"/>
    </location>
</feature>
<organism evidence="6 7">
    <name type="scientific">Vibrio amylolyticus</name>
    <dbReference type="NCBI Taxonomy" id="2847292"/>
    <lineage>
        <taxon>Bacteria</taxon>
        <taxon>Pseudomonadati</taxon>
        <taxon>Pseudomonadota</taxon>
        <taxon>Gammaproteobacteria</taxon>
        <taxon>Vibrionales</taxon>
        <taxon>Vibrionaceae</taxon>
        <taxon>Vibrio</taxon>
    </lineage>
</organism>
<comment type="catalytic activity">
    <reaction evidence="3">
        <text>di-trans,octa-cis-undecaprenyl diphosphate + H2O = di-trans,octa-cis-undecaprenyl phosphate + phosphate + H(+)</text>
        <dbReference type="Rhea" id="RHEA:28094"/>
        <dbReference type="ChEBI" id="CHEBI:15377"/>
        <dbReference type="ChEBI" id="CHEBI:15378"/>
        <dbReference type="ChEBI" id="CHEBI:43474"/>
        <dbReference type="ChEBI" id="CHEBI:58405"/>
        <dbReference type="ChEBI" id="CHEBI:60392"/>
        <dbReference type="EC" id="3.6.1.27"/>
    </reaction>
</comment>
<accession>A0A9X2BHX5</accession>
<dbReference type="CDD" id="cd01610">
    <property type="entry name" value="PAP2_like"/>
    <property type="match status" value="1"/>
</dbReference>
<dbReference type="EMBL" id="JAJHVV010000008">
    <property type="protein sequence ID" value="MCK6264411.1"/>
    <property type="molecule type" value="Genomic_DNA"/>
</dbReference>
<comment type="caution">
    <text evidence="6">The sequence shown here is derived from an EMBL/GenBank/DDBJ whole genome shotgun (WGS) entry which is preliminary data.</text>
</comment>
<name>A0A9X2BHX5_9VIBR</name>
<feature type="domain" description="Phosphatidic acid phosphatase type 2/haloperoxidase" evidence="5">
    <location>
        <begin position="84"/>
        <end position="230"/>
    </location>
</feature>
<dbReference type="InterPro" id="IPR000326">
    <property type="entry name" value="PAP2/HPO"/>
</dbReference>
<dbReference type="AlphaFoldDB" id="A0A9X2BHX5"/>
<dbReference type="PANTHER" id="PTHR14969:SF54">
    <property type="entry name" value="PHOSPHATIDYLGLYCEROPHOSPHATASE B"/>
    <property type="match status" value="1"/>
</dbReference>
<reference evidence="6" key="1">
    <citation type="submission" date="2021-11" db="EMBL/GenBank/DDBJ databases">
        <title>Vibrio ZSDE26 sp. nov. and Vibrio ZSDZ34 sp. nov., isolated from coastal seawater in Qingdao.</title>
        <authorList>
            <person name="Zhang P."/>
        </authorList>
    </citation>
    <scope>NUCLEOTIDE SEQUENCE</scope>
    <source>
        <strain evidence="6">ZSDE26</strain>
    </source>
</reference>
<dbReference type="InterPro" id="IPR036938">
    <property type="entry name" value="PAP2/HPO_sf"/>
</dbReference>
<keyword evidence="4" id="KW-0472">Membrane</keyword>
<feature type="transmembrane region" description="Helical" evidence="4">
    <location>
        <begin position="52"/>
        <end position="72"/>
    </location>
</feature>
<keyword evidence="4" id="KW-1133">Transmembrane helix</keyword>
<keyword evidence="4" id="KW-0812">Transmembrane</keyword>
<dbReference type="SUPFAM" id="SSF48317">
    <property type="entry name" value="Acid phosphatase/Vanadium-dependent haloperoxidase"/>
    <property type="match status" value="1"/>
</dbReference>
<dbReference type="EC" id="3.6.1.27" evidence="1"/>
<evidence type="ECO:0000256" key="4">
    <source>
        <dbReference type="SAM" id="Phobius"/>
    </source>
</evidence>
<evidence type="ECO:0000313" key="7">
    <source>
        <dbReference type="Proteomes" id="UP001139559"/>
    </source>
</evidence>
<evidence type="ECO:0000256" key="1">
    <source>
        <dbReference type="ARBA" id="ARBA00012374"/>
    </source>
</evidence>
<dbReference type="Gene3D" id="1.20.144.10">
    <property type="entry name" value="Phosphatidic acid phosphatase type 2/haloperoxidase"/>
    <property type="match status" value="1"/>
</dbReference>
<proteinExistence type="predicted"/>
<feature type="transmembrane region" description="Helical" evidence="4">
    <location>
        <begin position="12"/>
        <end position="32"/>
    </location>
</feature>
<gene>
    <name evidence="6" type="ORF">KP803_14110</name>
</gene>
<evidence type="ECO:0000259" key="5">
    <source>
        <dbReference type="SMART" id="SM00014"/>
    </source>
</evidence>
<dbReference type="SMART" id="SM00014">
    <property type="entry name" value="acidPPc"/>
    <property type="match status" value="1"/>
</dbReference>
<evidence type="ECO:0000256" key="3">
    <source>
        <dbReference type="ARBA" id="ARBA00047594"/>
    </source>
</evidence>
<feature type="transmembrane region" description="Helical" evidence="4">
    <location>
        <begin position="212"/>
        <end position="231"/>
    </location>
</feature>
<evidence type="ECO:0000256" key="2">
    <source>
        <dbReference type="ARBA" id="ARBA00032707"/>
    </source>
</evidence>